<feature type="domain" description="Zinc-ribbon" evidence="2">
    <location>
        <begin position="97"/>
        <end position="118"/>
    </location>
</feature>
<gene>
    <name evidence="3" type="ORF">RsTaC01_0709</name>
</gene>
<dbReference type="KEGG" id="ptrh:RsTaC01_0709"/>
<reference evidence="3" key="1">
    <citation type="journal article" date="2023" name="ISME J.">
        <title>Emergence of putative energy parasites within Clostridia revealed by genome analysis of a novel endosymbiotic clade.</title>
        <authorList>
            <person name="Takahashi K."/>
            <person name="Kuwahara H."/>
            <person name="Horikawa Y."/>
            <person name="Izawa K."/>
            <person name="Kato D."/>
            <person name="Inagaki T."/>
            <person name="Yuki M."/>
            <person name="Ohkuma M."/>
            <person name="Hongoh Y."/>
        </authorList>
    </citation>
    <scope>NUCLEOTIDE SEQUENCE</scope>
    <source>
        <strain evidence="3">RsTa-C01</strain>
    </source>
</reference>
<dbReference type="AlphaFoldDB" id="A0AA48HWS8"/>
<organism evidence="3">
    <name type="scientific">Candidatus Paraimprobicoccus trichonymphae</name>
    <dbReference type="NCBI Taxonomy" id="3033793"/>
    <lineage>
        <taxon>Bacteria</taxon>
        <taxon>Bacillati</taxon>
        <taxon>Bacillota</taxon>
        <taxon>Clostridia</taxon>
        <taxon>Candidatus Paraimprobicoccus</taxon>
    </lineage>
</organism>
<keyword evidence="1" id="KW-0175">Coiled coil</keyword>
<dbReference type="Gene3D" id="4.10.1060.50">
    <property type="match status" value="1"/>
</dbReference>
<dbReference type="Proteomes" id="UP001335720">
    <property type="component" value="Chromosome"/>
</dbReference>
<protein>
    <submittedName>
        <fullName evidence="3">Zinc ribbon domain-containing protein</fullName>
    </submittedName>
</protein>
<sequence length="146" mass="16880">MSLLDDILEKTKNAVDVVGERAEFFYDISKLKIKLSDLKGKLRKKFENLGRDFYFAKVNNNLDSLDFESQITEIRKLEKEIENLEQKTSKLKNKKICKNCGHNNENSAEFCSTCGKELIFKKKVPNSNDESFVDIEKNDIDSSTEE</sequence>
<dbReference type="InterPro" id="IPR026870">
    <property type="entry name" value="Zinc_ribbon_dom"/>
</dbReference>
<name>A0AA48HWS8_9FIRM</name>
<dbReference type="InterPro" id="IPR038587">
    <property type="entry name" value="Ribosomal_eL40_sf"/>
</dbReference>
<feature type="coiled-coil region" evidence="1">
    <location>
        <begin position="67"/>
        <end position="94"/>
    </location>
</feature>
<evidence type="ECO:0000256" key="1">
    <source>
        <dbReference type="SAM" id="Coils"/>
    </source>
</evidence>
<evidence type="ECO:0000259" key="2">
    <source>
        <dbReference type="Pfam" id="PF13240"/>
    </source>
</evidence>
<dbReference type="EMBL" id="AP027925">
    <property type="protein sequence ID" value="BED92823.1"/>
    <property type="molecule type" value="Genomic_DNA"/>
</dbReference>
<dbReference type="Pfam" id="PF13240">
    <property type="entry name" value="Zn_Ribbon_1"/>
    <property type="match status" value="1"/>
</dbReference>
<accession>A0AA48HWS8</accession>
<proteinExistence type="predicted"/>
<evidence type="ECO:0000313" key="3">
    <source>
        <dbReference type="EMBL" id="BED92823.1"/>
    </source>
</evidence>